<protein>
    <submittedName>
        <fullName evidence="1">Uncharacterized protein</fullName>
    </submittedName>
</protein>
<reference evidence="1" key="1">
    <citation type="submission" date="2020-03" db="EMBL/GenBank/DDBJ databases">
        <authorList>
            <person name="Shneider M.M."/>
            <person name="Evseev P.V."/>
            <person name="Korzhenkov A.A."/>
            <person name="Toschakov S.V."/>
            <person name="Vo T."/>
            <person name="Ignatov A.N."/>
            <person name="Miroshnikov K.A."/>
        </authorList>
    </citation>
    <scope>NUCLEOTIDE SEQUENCE [LARGE SCALE GENOMIC DNA]</scope>
</reference>
<evidence type="ECO:0000313" key="1">
    <source>
        <dbReference type="EMBL" id="QIW89369.1"/>
    </source>
</evidence>
<accession>A0A6H0X5Q1</accession>
<organism evidence="1">
    <name type="scientific">Xanthomonas phage PPDBI</name>
    <dbReference type="NCBI Taxonomy" id="2723911"/>
    <lineage>
        <taxon>Viruses</taxon>
        <taxon>Duplodnaviria</taxon>
        <taxon>Heunggongvirae</taxon>
        <taxon>Uroviricota</taxon>
        <taxon>Caudoviricetes</taxon>
    </lineage>
</organism>
<gene>
    <name evidence="1" type="ORF">PPDBI_00010</name>
</gene>
<sequence>MTYRNRDLLSVVHEIDCVKCDRHGVQAAHSN</sequence>
<dbReference type="EMBL" id="MT210154">
    <property type="protein sequence ID" value="QIW89369.1"/>
    <property type="molecule type" value="Genomic_DNA"/>
</dbReference>
<name>A0A6H0X5Q1_9CAUD</name>
<proteinExistence type="predicted"/>